<proteinExistence type="predicted"/>
<dbReference type="Proteomes" id="UP001630127">
    <property type="component" value="Unassembled WGS sequence"/>
</dbReference>
<name>A0ABD3A8H5_9GENT</name>
<keyword evidence="2" id="KW-1185">Reference proteome</keyword>
<organism evidence="1 2">
    <name type="scientific">Cinchona calisaya</name>
    <dbReference type="NCBI Taxonomy" id="153742"/>
    <lineage>
        <taxon>Eukaryota</taxon>
        <taxon>Viridiplantae</taxon>
        <taxon>Streptophyta</taxon>
        <taxon>Embryophyta</taxon>
        <taxon>Tracheophyta</taxon>
        <taxon>Spermatophyta</taxon>
        <taxon>Magnoliopsida</taxon>
        <taxon>eudicotyledons</taxon>
        <taxon>Gunneridae</taxon>
        <taxon>Pentapetalae</taxon>
        <taxon>asterids</taxon>
        <taxon>lamiids</taxon>
        <taxon>Gentianales</taxon>
        <taxon>Rubiaceae</taxon>
        <taxon>Cinchonoideae</taxon>
        <taxon>Cinchoneae</taxon>
        <taxon>Cinchona</taxon>
    </lineage>
</organism>
<dbReference type="EMBL" id="JBJUIK010000005">
    <property type="protein sequence ID" value="KAL3528051.1"/>
    <property type="molecule type" value="Genomic_DNA"/>
</dbReference>
<accession>A0ABD3A8H5</accession>
<comment type="caution">
    <text evidence="1">The sequence shown here is derived from an EMBL/GenBank/DDBJ whole genome shotgun (WGS) entry which is preliminary data.</text>
</comment>
<dbReference type="AlphaFoldDB" id="A0ABD3A8H5"/>
<sequence>MRTPPPLKQLALPSNSGAPFEAFATGNTVVIAPKSTIHMEKTNLVWSILAPKFFKSTFIMGFTSAYDLFMNGNFPGIDLDVTKAYDPKVTEETSNNLEANFRAPALVLEPTNKEGLSQFDPEASSQDAEHLSFLSFNSEELNTS</sequence>
<evidence type="ECO:0000313" key="1">
    <source>
        <dbReference type="EMBL" id="KAL3528051.1"/>
    </source>
</evidence>
<evidence type="ECO:0000313" key="2">
    <source>
        <dbReference type="Proteomes" id="UP001630127"/>
    </source>
</evidence>
<gene>
    <name evidence="1" type="ORF">ACH5RR_012707</name>
</gene>
<protein>
    <submittedName>
        <fullName evidence="1">Uncharacterized protein</fullName>
    </submittedName>
</protein>
<reference evidence="1 2" key="1">
    <citation type="submission" date="2024-11" db="EMBL/GenBank/DDBJ databases">
        <title>A near-complete genome assembly of Cinchona calisaya.</title>
        <authorList>
            <person name="Lian D.C."/>
            <person name="Zhao X.W."/>
            <person name="Wei L."/>
        </authorList>
    </citation>
    <scope>NUCLEOTIDE SEQUENCE [LARGE SCALE GENOMIC DNA]</scope>
    <source>
        <tissue evidence="1">Nenye</tissue>
    </source>
</reference>